<sequence>MEGLIPFVIDSIKRRRDRSSYLCLSRGTRSLSMDRLTEHEGEGEGEAEAPASKFGQASSYRRSRSERRSPSDHRIGPSRSEGDVYLRQADQNRPLRLASNAIQDWTIRVTKFAV</sequence>
<feature type="region of interest" description="Disordered" evidence="1">
    <location>
        <begin position="32"/>
        <end position="84"/>
    </location>
</feature>
<dbReference type="PANTHER" id="PTHR38370:SF1">
    <property type="entry name" value="BETA-1,4-XYLOSIDASE"/>
    <property type="match status" value="1"/>
</dbReference>
<gene>
    <name evidence="2" type="ORF">MUK42_36056</name>
</gene>
<reference evidence="2" key="1">
    <citation type="submission" date="2022-05" db="EMBL/GenBank/DDBJ databases">
        <title>The Musa troglodytarum L. genome provides insights into the mechanism of non-climacteric behaviour and enrichment of carotenoids.</title>
        <authorList>
            <person name="Wang J."/>
        </authorList>
    </citation>
    <scope>NUCLEOTIDE SEQUENCE</scope>
    <source>
        <tissue evidence="2">Leaf</tissue>
    </source>
</reference>
<name>A0A9E7F7F9_9LILI</name>
<feature type="compositionally biased region" description="Basic and acidic residues" evidence="1">
    <location>
        <begin position="66"/>
        <end position="84"/>
    </location>
</feature>
<proteinExistence type="predicted"/>
<accession>A0A9E7F7F9</accession>
<dbReference type="EMBL" id="CP097504">
    <property type="protein sequence ID" value="URD90071.1"/>
    <property type="molecule type" value="Genomic_DNA"/>
</dbReference>
<organism evidence="2 3">
    <name type="scientific">Musa troglodytarum</name>
    <name type="common">fe'i banana</name>
    <dbReference type="NCBI Taxonomy" id="320322"/>
    <lineage>
        <taxon>Eukaryota</taxon>
        <taxon>Viridiplantae</taxon>
        <taxon>Streptophyta</taxon>
        <taxon>Embryophyta</taxon>
        <taxon>Tracheophyta</taxon>
        <taxon>Spermatophyta</taxon>
        <taxon>Magnoliopsida</taxon>
        <taxon>Liliopsida</taxon>
        <taxon>Zingiberales</taxon>
        <taxon>Musaceae</taxon>
        <taxon>Musa</taxon>
    </lineage>
</organism>
<evidence type="ECO:0000256" key="1">
    <source>
        <dbReference type="SAM" id="MobiDB-lite"/>
    </source>
</evidence>
<protein>
    <submittedName>
        <fullName evidence="2">Uncharacterized protein</fullName>
    </submittedName>
</protein>
<keyword evidence="3" id="KW-1185">Reference proteome</keyword>
<evidence type="ECO:0000313" key="3">
    <source>
        <dbReference type="Proteomes" id="UP001055439"/>
    </source>
</evidence>
<evidence type="ECO:0000313" key="2">
    <source>
        <dbReference type="EMBL" id="URD90071.1"/>
    </source>
</evidence>
<dbReference type="PANTHER" id="PTHR38370">
    <property type="entry name" value="BETA-1,4-XYLOSIDASE"/>
    <property type="match status" value="1"/>
</dbReference>
<dbReference type="AlphaFoldDB" id="A0A9E7F7F9"/>
<dbReference type="Proteomes" id="UP001055439">
    <property type="component" value="Chromosome 2"/>
</dbReference>